<proteinExistence type="inferred from homology"/>
<dbReference type="Proteomes" id="UP000037784">
    <property type="component" value="Unassembled WGS sequence"/>
</dbReference>
<dbReference type="SMART" id="SM00478">
    <property type="entry name" value="ENDO3c"/>
    <property type="match status" value="1"/>
</dbReference>
<dbReference type="InterPro" id="IPR003265">
    <property type="entry name" value="HhH-GPD_domain"/>
</dbReference>
<dbReference type="EMBL" id="BBZA01000108">
    <property type="protein sequence ID" value="GAP63051.1"/>
    <property type="molecule type" value="Genomic_DNA"/>
</dbReference>
<protein>
    <recommendedName>
        <fullName evidence="2">DNA-(apurinic or apyrimidinic site) lyase</fullName>
        <ecNumber evidence="2">4.2.99.18</ecNumber>
    </recommendedName>
</protein>
<keyword evidence="5" id="KW-0456">Lyase</keyword>
<dbReference type="AlphaFoldDB" id="A0A0M8K8L4"/>
<dbReference type="EC" id="4.2.99.18" evidence="2"/>
<evidence type="ECO:0000256" key="2">
    <source>
        <dbReference type="ARBA" id="ARBA00012720"/>
    </source>
</evidence>
<dbReference type="RefSeq" id="WP_054492921.1">
    <property type="nucleotide sequence ID" value="NZ_BBZA01000108.1"/>
</dbReference>
<keyword evidence="6" id="KW-1185">Reference proteome</keyword>
<dbReference type="Pfam" id="PF00730">
    <property type="entry name" value="HhH-GPD"/>
    <property type="match status" value="1"/>
</dbReference>
<reference evidence="6" key="2">
    <citation type="submission" date="2015-08" db="EMBL/GenBank/DDBJ databases">
        <title>Draft Genome Sequence of a Heterotrophic Facultative Anaerobic Bacterium Ardenticatena maritima Strain 110S.</title>
        <authorList>
            <person name="Kawaichi S."/>
            <person name="Yoshida T."/>
            <person name="Sako Y."/>
            <person name="Nakamura R."/>
        </authorList>
    </citation>
    <scope>NUCLEOTIDE SEQUENCE [LARGE SCALE GENOMIC DNA]</scope>
    <source>
        <strain evidence="6">110S</strain>
    </source>
</reference>
<evidence type="ECO:0000259" key="4">
    <source>
        <dbReference type="SMART" id="SM00478"/>
    </source>
</evidence>
<dbReference type="FunCoup" id="A0A0M8K8L4">
    <property type="interactions" value="184"/>
</dbReference>
<evidence type="ECO:0000313" key="5">
    <source>
        <dbReference type="EMBL" id="GAP63051.1"/>
    </source>
</evidence>
<evidence type="ECO:0000256" key="1">
    <source>
        <dbReference type="ARBA" id="ARBA00010679"/>
    </source>
</evidence>
<dbReference type="SUPFAM" id="SSF48150">
    <property type="entry name" value="DNA-glycosylase"/>
    <property type="match status" value="1"/>
</dbReference>
<sequence length="299" mass="33998">MSMATETFRLHAATPFDFVHTCTAHGWAVLSPFTWDDATQRLVRVERLLDGTHVVLHMRGIPHGVHVTVESATPLTPSQRAACERVVRTCLRLDEDLRPFYARIAEHPEWRSFPRGGGRLLRSPTLFEDIVKTICTTNTRWAQTKRMVQRLVEAFGERPTFAPHTPTFPTPQALAQASDEALKACGLGYRAAAVREIARAVAEGALDIEAWRTSEAPTAELRKRLLSLRGIGPYAAATLLMLIGRYDEVPFDSIYRDFVVRTFFKGEPPPSKADLQRVYDEWGEWKYLAYWFDPRWKDA</sequence>
<reference evidence="5 6" key="1">
    <citation type="journal article" date="2015" name="Genome Announc.">
        <title>Draft Genome Sequence of a Heterotrophic Facultative Anaerobic Thermophilic Bacterium, Ardenticatena maritima Strain 110ST.</title>
        <authorList>
            <person name="Kawaichi S."/>
            <person name="Yoshida T."/>
            <person name="Sako Y."/>
            <person name="Nakamura R."/>
        </authorList>
    </citation>
    <scope>NUCLEOTIDE SEQUENCE [LARGE SCALE GENOMIC DNA]</scope>
    <source>
        <strain evidence="5 6">110S</strain>
    </source>
</reference>
<gene>
    <name evidence="5" type="ORF">ARMA_1474</name>
</gene>
<dbReference type="InParanoid" id="A0A0M8K8L4"/>
<comment type="caution">
    <text evidence="5">The sequence shown here is derived from an EMBL/GenBank/DDBJ whole genome shotgun (WGS) entry which is preliminary data.</text>
</comment>
<evidence type="ECO:0000256" key="3">
    <source>
        <dbReference type="ARBA" id="ARBA00044632"/>
    </source>
</evidence>
<name>A0A0M8K8L4_9CHLR</name>
<comment type="catalytic activity">
    <reaction evidence="3">
        <text>2'-deoxyribonucleotide-(2'-deoxyribose 5'-phosphate)-2'-deoxyribonucleotide-DNA = a 3'-end 2'-deoxyribonucleotide-(2,3-dehydro-2,3-deoxyribose 5'-phosphate)-DNA + a 5'-end 5'-phospho-2'-deoxyribonucleoside-DNA + H(+)</text>
        <dbReference type="Rhea" id="RHEA:66592"/>
        <dbReference type="Rhea" id="RHEA-COMP:13180"/>
        <dbReference type="Rhea" id="RHEA-COMP:16897"/>
        <dbReference type="Rhea" id="RHEA-COMP:17067"/>
        <dbReference type="ChEBI" id="CHEBI:15378"/>
        <dbReference type="ChEBI" id="CHEBI:136412"/>
        <dbReference type="ChEBI" id="CHEBI:157695"/>
        <dbReference type="ChEBI" id="CHEBI:167181"/>
        <dbReference type="EC" id="4.2.99.18"/>
    </reaction>
</comment>
<dbReference type="CDD" id="cd00056">
    <property type="entry name" value="ENDO3c"/>
    <property type="match status" value="1"/>
</dbReference>
<dbReference type="InterPro" id="IPR011257">
    <property type="entry name" value="DNA_glycosylase"/>
</dbReference>
<dbReference type="GO" id="GO:0140078">
    <property type="term" value="F:class I DNA-(apurinic or apyrimidinic site) endonuclease activity"/>
    <property type="evidence" value="ECO:0007669"/>
    <property type="project" value="UniProtKB-EC"/>
</dbReference>
<feature type="domain" description="HhH-GPD" evidence="4">
    <location>
        <begin position="135"/>
        <end position="295"/>
    </location>
</feature>
<accession>A0A0M8K8L4</accession>
<dbReference type="PANTHER" id="PTHR10242">
    <property type="entry name" value="8-OXOGUANINE DNA GLYCOSYLASE"/>
    <property type="match status" value="1"/>
</dbReference>
<dbReference type="GO" id="GO:0006285">
    <property type="term" value="P:base-excision repair, AP site formation"/>
    <property type="evidence" value="ECO:0007669"/>
    <property type="project" value="TreeGrafter"/>
</dbReference>
<dbReference type="InterPro" id="IPR052054">
    <property type="entry name" value="Oxidative_DNA_repair_enzyme"/>
</dbReference>
<comment type="similarity">
    <text evidence="1">Belongs to the type-1 OGG1 family.</text>
</comment>
<organism evidence="5 6">
    <name type="scientific">Ardenticatena maritima</name>
    <dbReference type="NCBI Taxonomy" id="872965"/>
    <lineage>
        <taxon>Bacteria</taxon>
        <taxon>Bacillati</taxon>
        <taxon>Chloroflexota</taxon>
        <taxon>Ardenticatenia</taxon>
        <taxon>Ardenticatenales</taxon>
        <taxon>Ardenticatenaceae</taxon>
        <taxon>Ardenticatena</taxon>
    </lineage>
</organism>
<dbReference type="GO" id="GO:0034039">
    <property type="term" value="F:8-oxo-7,8-dihydroguanine DNA N-glycosylase activity"/>
    <property type="evidence" value="ECO:0007669"/>
    <property type="project" value="TreeGrafter"/>
</dbReference>
<dbReference type="Gene3D" id="1.10.340.30">
    <property type="entry name" value="Hypothetical protein, domain 2"/>
    <property type="match status" value="1"/>
</dbReference>
<dbReference type="PANTHER" id="PTHR10242:SF4">
    <property type="entry name" value="OS07G0657600 PROTEIN"/>
    <property type="match status" value="1"/>
</dbReference>
<evidence type="ECO:0000313" key="6">
    <source>
        <dbReference type="Proteomes" id="UP000037784"/>
    </source>
</evidence>
<dbReference type="OrthoDB" id="9798522at2"/>